<dbReference type="GO" id="GO:0005829">
    <property type="term" value="C:cytosol"/>
    <property type="evidence" value="ECO:0007669"/>
    <property type="project" value="UniProtKB-SubCell"/>
</dbReference>
<name>A0A4P9Z1I4_9FUNG</name>
<sequence length="306" mass="34210">MATRTGTNKVLLKLKKSVEAGDYYEAHQMYRTVCNRQAKQYERAIELLSSGATLLLEHKQYSSGVDLSHYLLDVYQQTSTPVNKDTLGLVVALIGKVPSTVKARKQLIAAAIQWTAKHGHAPNGHMELHDYVGHLYRQEGNYAEAEKHFFLGSDRSAAAWGDMLYEGSMGASDITRGNYIARPVLQYLCEKNLSGAQAALTAFMARLKAEDAAATATMTIDIFRPPLVNFCQALVLLVQRDARDLFTMLRNRYRAELREEKVFDEMLDNIGHIYFNIPLPASGNQQMNMMQQMLQGILAGNMGARS</sequence>
<evidence type="ECO:0000256" key="1">
    <source>
        <dbReference type="ARBA" id="ARBA00004514"/>
    </source>
</evidence>
<organism evidence="5 6">
    <name type="scientific">Syncephalis pseudoplumigaleata</name>
    <dbReference type="NCBI Taxonomy" id="1712513"/>
    <lineage>
        <taxon>Eukaryota</taxon>
        <taxon>Fungi</taxon>
        <taxon>Fungi incertae sedis</taxon>
        <taxon>Zoopagomycota</taxon>
        <taxon>Zoopagomycotina</taxon>
        <taxon>Zoopagomycetes</taxon>
        <taxon>Zoopagales</taxon>
        <taxon>Piptocephalidaceae</taxon>
        <taxon>Syncephalis</taxon>
    </lineage>
</organism>
<evidence type="ECO:0000313" key="5">
    <source>
        <dbReference type="EMBL" id="RKP26175.1"/>
    </source>
</evidence>
<dbReference type="OrthoDB" id="10252405at2759"/>
<evidence type="ECO:0000256" key="3">
    <source>
        <dbReference type="ARBA" id="ARBA00022448"/>
    </source>
</evidence>
<proteinExistence type="inferred from homology"/>
<evidence type="ECO:0000256" key="4">
    <source>
        <dbReference type="ARBA" id="ARBA00022490"/>
    </source>
</evidence>
<dbReference type="InterPro" id="IPR007317">
    <property type="entry name" value="GET4"/>
</dbReference>
<dbReference type="FunFam" id="1.25.40.10:FF:000060">
    <property type="entry name" value="Golgi to ER traffic protein 4 homolog"/>
    <property type="match status" value="1"/>
</dbReference>
<keyword evidence="3" id="KW-0813">Transport</keyword>
<dbReference type="EMBL" id="KZ989494">
    <property type="protein sequence ID" value="RKP26175.1"/>
    <property type="molecule type" value="Genomic_DNA"/>
</dbReference>
<accession>A0A4P9Z1I4</accession>
<gene>
    <name evidence="5" type="ORF">SYNPS1DRAFT_14561</name>
</gene>
<dbReference type="Pfam" id="PF04190">
    <property type="entry name" value="GET4"/>
    <property type="match status" value="1"/>
</dbReference>
<keyword evidence="6" id="KW-1185">Reference proteome</keyword>
<protein>
    <recommendedName>
        <fullName evidence="7">DUF410-domain-containing protein</fullName>
    </recommendedName>
</protein>
<keyword evidence="4" id="KW-0963">Cytoplasm</keyword>
<dbReference type="Gene3D" id="1.25.40.10">
    <property type="entry name" value="Tetratricopeptide repeat domain"/>
    <property type="match status" value="1"/>
</dbReference>
<comment type="subcellular location">
    <subcellularLocation>
        <location evidence="1">Cytoplasm</location>
        <location evidence="1">Cytosol</location>
    </subcellularLocation>
</comment>
<dbReference type="Proteomes" id="UP000278143">
    <property type="component" value="Unassembled WGS sequence"/>
</dbReference>
<dbReference type="InterPro" id="IPR011990">
    <property type="entry name" value="TPR-like_helical_dom_sf"/>
</dbReference>
<evidence type="ECO:0008006" key="7">
    <source>
        <dbReference type="Google" id="ProtNLM"/>
    </source>
</evidence>
<dbReference type="PANTHER" id="PTHR12875:SF0">
    <property type="entry name" value="GOLGI TO ER TRAFFIC PROTEIN 4 HOMOLOG"/>
    <property type="match status" value="1"/>
</dbReference>
<reference evidence="6" key="1">
    <citation type="journal article" date="2018" name="Nat. Microbiol.">
        <title>Leveraging single-cell genomics to expand the fungal tree of life.</title>
        <authorList>
            <person name="Ahrendt S.R."/>
            <person name="Quandt C.A."/>
            <person name="Ciobanu D."/>
            <person name="Clum A."/>
            <person name="Salamov A."/>
            <person name="Andreopoulos B."/>
            <person name="Cheng J.F."/>
            <person name="Woyke T."/>
            <person name="Pelin A."/>
            <person name="Henrissat B."/>
            <person name="Reynolds N.K."/>
            <person name="Benny G.L."/>
            <person name="Smith M.E."/>
            <person name="James T.Y."/>
            <person name="Grigoriev I.V."/>
        </authorList>
    </citation>
    <scope>NUCLEOTIDE SEQUENCE [LARGE SCALE GENOMIC DNA]</scope>
    <source>
        <strain evidence="6">Benny S71-1</strain>
    </source>
</reference>
<dbReference type="GO" id="GO:0045048">
    <property type="term" value="P:protein insertion into ER membrane"/>
    <property type="evidence" value="ECO:0007669"/>
    <property type="project" value="InterPro"/>
</dbReference>
<evidence type="ECO:0000256" key="2">
    <source>
        <dbReference type="ARBA" id="ARBA00005351"/>
    </source>
</evidence>
<dbReference type="PANTHER" id="PTHR12875">
    <property type="entry name" value="GOLGI TO ER TRAFFIC PROTEIN 4 HOMOLOG"/>
    <property type="match status" value="1"/>
</dbReference>
<evidence type="ECO:0000313" key="6">
    <source>
        <dbReference type="Proteomes" id="UP000278143"/>
    </source>
</evidence>
<dbReference type="AlphaFoldDB" id="A0A4P9Z1I4"/>
<comment type="similarity">
    <text evidence="2">Belongs to the GET4 family.</text>
</comment>